<accession>A0A6A3CW59</accession>
<sequence>MVTQSINTSDRDLSPQEETIGTTVNASLYPLSIVLVGVGDGDGPWDNMKKFDDMIPSRDVDNFQFVNFTGIMTKKSSQKRRKLPLLLLLSWRSLTVHSIHGTWHSWTTDRKSEESSSTASSGFLP</sequence>
<dbReference type="Pfam" id="PF07002">
    <property type="entry name" value="Copine"/>
    <property type="match status" value="1"/>
</dbReference>
<dbReference type="PANTHER" id="PTHR45751">
    <property type="entry name" value="COPINE FAMILY PROTEIN 1"/>
    <property type="match status" value="1"/>
</dbReference>
<comment type="caution">
    <text evidence="2">The sequence shown here is derived from an EMBL/GenBank/DDBJ whole genome shotgun (WGS) entry which is preliminary data.</text>
</comment>
<dbReference type="EMBL" id="VEPZ02000094">
    <property type="protein sequence ID" value="KAE8733510.1"/>
    <property type="molecule type" value="Genomic_DNA"/>
</dbReference>
<protein>
    <recommendedName>
        <fullName evidence="1">Copine C-terminal domain-containing protein</fullName>
    </recommendedName>
</protein>
<dbReference type="GO" id="GO:0005634">
    <property type="term" value="C:nucleus"/>
    <property type="evidence" value="ECO:0007669"/>
    <property type="project" value="TreeGrafter"/>
</dbReference>
<keyword evidence="3" id="KW-1185">Reference proteome</keyword>
<proteinExistence type="predicted"/>
<evidence type="ECO:0000259" key="1">
    <source>
        <dbReference type="Pfam" id="PF07002"/>
    </source>
</evidence>
<evidence type="ECO:0000313" key="2">
    <source>
        <dbReference type="EMBL" id="KAE8733510.1"/>
    </source>
</evidence>
<feature type="domain" description="Copine C-terminal" evidence="1">
    <location>
        <begin position="10"/>
        <end position="79"/>
    </location>
</feature>
<evidence type="ECO:0000313" key="3">
    <source>
        <dbReference type="Proteomes" id="UP000436088"/>
    </source>
</evidence>
<name>A0A6A3CW59_HIBSY</name>
<dbReference type="InterPro" id="IPR052079">
    <property type="entry name" value="E3_ligase/Copine_domain"/>
</dbReference>
<gene>
    <name evidence="2" type="ORF">F3Y22_tig00001120pilonHSYRG00120</name>
</gene>
<dbReference type="Proteomes" id="UP000436088">
    <property type="component" value="Unassembled WGS sequence"/>
</dbReference>
<dbReference type="GO" id="GO:0004842">
    <property type="term" value="F:ubiquitin-protein transferase activity"/>
    <property type="evidence" value="ECO:0007669"/>
    <property type="project" value="TreeGrafter"/>
</dbReference>
<dbReference type="AlphaFoldDB" id="A0A6A3CW59"/>
<organism evidence="2 3">
    <name type="scientific">Hibiscus syriacus</name>
    <name type="common">Rose of Sharon</name>
    <dbReference type="NCBI Taxonomy" id="106335"/>
    <lineage>
        <taxon>Eukaryota</taxon>
        <taxon>Viridiplantae</taxon>
        <taxon>Streptophyta</taxon>
        <taxon>Embryophyta</taxon>
        <taxon>Tracheophyta</taxon>
        <taxon>Spermatophyta</taxon>
        <taxon>Magnoliopsida</taxon>
        <taxon>eudicotyledons</taxon>
        <taxon>Gunneridae</taxon>
        <taxon>Pentapetalae</taxon>
        <taxon>rosids</taxon>
        <taxon>malvids</taxon>
        <taxon>Malvales</taxon>
        <taxon>Malvaceae</taxon>
        <taxon>Malvoideae</taxon>
        <taxon>Hibiscus</taxon>
    </lineage>
</organism>
<dbReference type="InterPro" id="IPR010734">
    <property type="entry name" value="Copine_C"/>
</dbReference>
<dbReference type="GO" id="GO:0016567">
    <property type="term" value="P:protein ubiquitination"/>
    <property type="evidence" value="ECO:0007669"/>
    <property type="project" value="TreeGrafter"/>
</dbReference>
<dbReference type="PANTHER" id="PTHR45751:SF16">
    <property type="entry name" value="E3 UBIQUITIN-PROTEIN LIGASE RGLG4"/>
    <property type="match status" value="1"/>
</dbReference>
<reference evidence="2" key="1">
    <citation type="submission" date="2019-09" db="EMBL/GenBank/DDBJ databases">
        <title>Draft genome information of white flower Hibiscus syriacus.</title>
        <authorList>
            <person name="Kim Y.-M."/>
        </authorList>
    </citation>
    <scope>NUCLEOTIDE SEQUENCE [LARGE SCALE GENOMIC DNA]</scope>
    <source>
        <strain evidence="2">YM2019G1</strain>
    </source>
</reference>